<feature type="binding site" description="axial binding residue" evidence="9">
    <location>
        <position position="171"/>
    </location>
    <ligand>
        <name>heme b</name>
        <dbReference type="ChEBI" id="CHEBI:60344"/>
    </ligand>
    <ligandPart>
        <name>Fe</name>
        <dbReference type="ChEBI" id="CHEBI:18248"/>
    </ligandPart>
</feature>
<dbReference type="GO" id="GO:0034599">
    <property type="term" value="P:cellular response to oxidative stress"/>
    <property type="evidence" value="ECO:0007669"/>
    <property type="project" value="InterPro"/>
</dbReference>
<evidence type="ECO:0000256" key="12">
    <source>
        <dbReference type="RuleBase" id="RU363051"/>
    </source>
</evidence>
<dbReference type="InterPro" id="IPR010255">
    <property type="entry name" value="Haem_peroxidase_sf"/>
</dbReference>
<keyword evidence="7" id="KW-0325">Glycoprotein</keyword>
<dbReference type="Gene3D" id="1.10.520.10">
    <property type="match status" value="1"/>
</dbReference>
<evidence type="ECO:0000256" key="3">
    <source>
        <dbReference type="ARBA" id="ARBA00022617"/>
    </source>
</evidence>
<keyword evidence="2 12" id="KW-0575">Peroxidase</keyword>
<dbReference type="GO" id="GO:0020037">
    <property type="term" value="F:heme binding"/>
    <property type="evidence" value="ECO:0007669"/>
    <property type="project" value="UniProtKB-UniRule"/>
</dbReference>
<dbReference type="AlphaFoldDB" id="A0A6G1I6Z1"/>
<dbReference type="PROSITE" id="PS50873">
    <property type="entry name" value="PEROXIDASE_4"/>
    <property type="match status" value="1"/>
</dbReference>
<keyword evidence="6 9" id="KW-0408">Iron</keyword>
<dbReference type="GO" id="GO:0004601">
    <property type="term" value="F:peroxidase activity"/>
    <property type="evidence" value="ECO:0007669"/>
    <property type="project" value="UniProtKB-KW"/>
</dbReference>
<dbReference type="Pfam" id="PF00141">
    <property type="entry name" value="peroxidase"/>
    <property type="match status" value="1"/>
</dbReference>
<reference evidence="14" key="1">
    <citation type="journal article" date="2020" name="Stud. Mycol.">
        <title>101 Dothideomycetes genomes: a test case for predicting lifestyles and emergence of pathogens.</title>
        <authorList>
            <person name="Haridas S."/>
            <person name="Albert R."/>
            <person name="Binder M."/>
            <person name="Bloem J."/>
            <person name="Labutti K."/>
            <person name="Salamov A."/>
            <person name="Andreopoulos B."/>
            <person name="Baker S."/>
            <person name="Barry K."/>
            <person name="Bills G."/>
            <person name="Bluhm B."/>
            <person name="Cannon C."/>
            <person name="Castanera R."/>
            <person name="Culley D."/>
            <person name="Daum C."/>
            <person name="Ezra D."/>
            <person name="Gonzalez J."/>
            <person name="Henrissat B."/>
            <person name="Kuo A."/>
            <person name="Liang C."/>
            <person name="Lipzen A."/>
            <person name="Lutzoni F."/>
            <person name="Magnuson J."/>
            <person name="Mondo S."/>
            <person name="Nolan M."/>
            <person name="Ohm R."/>
            <person name="Pangilinan J."/>
            <person name="Park H.-J."/>
            <person name="Ramirez L."/>
            <person name="Alfaro M."/>
            <person name="Sun H."/>
            <person name="Tritt A."/>
            <person name="Yoshinaga Y."/>
            <person name="Zwiers L.-H."/>
            <person name="Turgeon B."/>
            <person name="Goodwin S."/>
            <person name="Spatafora J."/>
            <person name="Crous P."/>
            <person name="Grigoriev I."/>
        </authorList>
    </citation>
    <scope>NUCLEOTIDE SEQUENCE</scope>
    <source>
        <strain evidence="14">CBS 262.69</strain>
    </source>
</reference>
<name>A0A6G1I6Z1_9PEZI</name>
<feature type="binding site" evidence="9">
    <location>
        <position position="63"/>
    </location>
    <ligand>
        <name>Ca(2+)</name>
        <dbReference type="ChEBI" id="CHEBI:29108"/>
        <label>1</label>
    </ligand>
</feature>
<comment type="cofactor">
    <cofactor evidence="9">
        <name>heme b</name>
        <dbReference type="ChEBI" id="CHEBI:60344"/>
    </cofactor>
    <text evidence="9">Binds 1 heme b (iron(II)-protoporphyrin IX) group per subunit.</text>
</comment>
<feature type="binding site" evidence="9">
    <location>
        <position position="172"/>
    </location>
    <ligand>
        <name>Ca(2+)</name>
        <dbReference type="ChEBI" id="CHEBI:29108"/>
        <label>2</label>
    </ligand>
</feature>
<dbReference type="PANTHER" id="PTHR31356">
    <property type="entry name" value="THYLAKOID LUMENAL 29 KDA PROTEIN, CHLOROPLASTIC-RELATED"/>
    <property type="match status" value="1"/>
</dbReference>
<evidence type="ECO:0000256" key="7">
    <source>
        <dbReference type="ARBA" id="ARBA00023180"/>
    </source>
</evidence>
<evidence type="ECO:0000256" key="5">
    <source>
        <dbReference type="ARBA" id="ARBA00023002"/>
    </source>
</evidence>
<dbReference type="Proteomes" id="UP000799640">
    <property type="component" value="Unassembled WGS sequence"/>
</dbReference>
<feature type="site" description="Transition state stabilizer" evidence="10">
    <location>
        <position position="43"/>
    </location>
</feature>
<keyword evidence="9 12" id="KW-0106">Calcium</keyword>
<keyword evidence="11" id="KW-1015">Disulfide bond</keyword>
<dbReference type="PRINTS" id="PR00462">
    <property type="entry name" value="LIGNINASE"/>
</dbReference>
<evidence type="ECO:0000256" key="9">
    <source>
        <dbReference type="PIRSR" id="PIRSR601621-2"/>
    </source>
</evidence>
<organism evidence="14 15">
    <name type="scientific">Trichodelitschia bisporula</name>
    <dbReference type="NCBI Taxonomy" id="703511"/>
    <lineage>
        <taxon>Eukaryota</taxon>
        <taxon>Fungi</taxon>
        <taxon>Dikarya</taxon>
        <taxon>Ascomycota</taxon>
        <taxon>Pezizomycotina</taxon>
        <taxon>Dothideomycetes</taxon>
        <taxon>Dothideomycetes incertae sedis</taxon>
        <taxon>Phaeotrichales</taxon>
        <taxon>Phaeotrichaceae</taxon>
        <taxon>Trichodelitschia</taxon>
    </lineage>
</organism>
<dbReference type="GO" id="GO:0000302">
    <property type="term" value="P:response to reactive oxygen species"/>
    <property type="evidence" value="ECO:0007669"/>
    <property type="project" value="TreeGrafter"/>
</dbReference>
<dbReference type="InterPro" id="IPR002016">
    <property type="entry name" value="Haem_peroxidase"/>
</dbReference>
<protein>
    <recommendedName>
        <fullName evidence="12">Peroxidase</fullName>
        <ecNumber evidence="12">1.11.1.-</ecNumber>
    </recommendedName>
</protein>
<dbReference type="EC" id="1.11.1.-" evidence="12"/>
<keyword evidence="5 12" id="KW-0560">Oxidoreductase</keyword>
<evidence type="ECO:0000256" key="2">
    <source>
        <dbReference type="ARBA" id="ARBA00022559"/>
    </source>
</evidence>
<dbReference type="OrthoDB" id="2113341at2759"/>
<keyword evidence="4 9" id="KW-0479">Metal-binding</keyword>
<dbReference type="EMBL" id="ML996689">
    <property type="protein sequence ID" value="KAF2404032.1"/>
    <property type="molecule type" value="Genomic_DNA"/>
</dbReference>
<proteinExistence type="inferred from homology"/>
<evidence type="ECO:0000256" key="8">
    <source>
        <dbReference type="PIRSR" id="PIRSR601621-1"/>
    </source>
</evidence>
<dbReference type="InterPro" id="IPR019794">
    <property type="entry name" value="Peroxidases_AS"/>
</dbReference>
<feature type="binding site" evidence="9">
    <location>
        <position position="191"/>
    </location>
    <ligand>
        <name>Ca(2+)</name>
        <dbReference type="ChEBI" id="CHEBI:29108"/>
        <label>2</label>
    </ligand>
</feature>
<dbReference type="SUPFAM" id="SSF48113">
    <property type="entry name" value="Heme-dependent peroxidases"/>
    <property type="match status" value="1"/>
</dbReference>
<feature type="binding site" evidence="9">
    <location>
        <position position="196"/>
    </location>
    <ligand>
        <name>Ca(2+)</name>
        <dbReference type="ChEBI" id="CHEBI:29108"/>
        <label>2</label>
    </ligand>
</feature>
<keyword evidence="15" id="KW-1185">Reference proteome</keyword>
<feature type="active site" description="Proton acceptor" evidence="8">
    <location>
        <position position="47"/>
    </location>
</feature>
<comment type="cofactor">
    <cofactor evidence="9 12">
        <name>Ca(2+)</name>
        <dbReference type="ChEBI" id="CHEBI:29108"/>
    </cofactor>
    <text evidence="9 12">Binds 2 calcium ions per subunit.</text>
</comment>
<accession>A0A6G1I6Z1</accession>
<sequence>MPGAPPKAPAGGCPAIWFQISKDLTGEFSDGGQCNDFARGAIRAVFHDCGAWKKSLGNNNNAGCDGSLFLAKEELSRPENAGLTDIVPKLGALAQKYNVGVADFIQFAGAHAVKTCPLGPIVRIGVGRKDSSVANPPNLLPNPKASGDSIFQNFQDKGFSAVELAALIGAHTSAKQFVQDPSKAGTPLDTTPGTWDVAFYGQVLDKSAPFILASDQALSQQAQVGPAFKAFVNQQAGWNAAFAPAMNKLGLSGVDPASLVDCTAALPGGGPRKYMARRQEEGLLR</sequence>
<evidence type="ECO:0000313" key="14">
    <source>
        <dbReference type="EMBL" id="KAF2404032.1"/>
    </source>
</evidence>
<evidence type="ECO:0000256" key="11">
    <source>
        <dbReference type="PIRSR" id="PIRSR601621-4"/>
    </source>
</evidence>
<evidence type="ECO:0000256" key="10">
    <source>
        <dbReference type="PIRSR" id="PIRSR601621-3"/>
    </source>
</evidence>
<feature type="binding site" evidence="9">
    <location>
        <position position="65"/>
    </location>
    <ligand>
        <name>Ca(2+)</name>
        <dbReference type="ChEBI" id="CHEBI:29108"/>
        <label>1</label>
    </ligand>
</feature>
<dbReference type="PRINTS" id="PR00458">
    <property type="entry name" value="PEROXIDASE"/>
</dbReference>
<dbReference type="PROSITE" id="PS00436">
    <property type="entry name" value="PEROXIDASE_2"/>
    <property type="match status" value="1"/>
</dbReference>
<feature type="binding site" evidence="9">
    <location>
        <position position="67"/>
    </location>
    <ligand>
        <name>Ca(2+)</name>
        <dbReference type="ChEBI" id="CHEBI:29108"/>
        <label>1</label>
    </ligand>
</feature>
<evidence type="ECO:0000256" key="6">
    <source>
        <dbReference type="ARBA" id="ARBA00023004"/>
    </source>
</evidence>
<dbReference type="PANTHER" id="PTHR31356:SF66">
    <property type="entry name" value="CATALASE-PEROXIDASE"/>
    <property type="match status" value="1"/>
</dbReference>
<dbReference type="InterPro" id="IPR044831">
    <property type="entry name" value="Ccp1-like"/>
</dbReference>
<feature type="binding site" evidence="9">
    <location>
        <position position="189"/>
    </location>
    <ligand>
        <name>Ca(2+)</name>
        <dbReference type="ChEBI" id="CHEBI:29108"/>
        <label>2</label>
    </ligand>
</feature>
<evidence type="ECO:0000259" key="13">
    <source>
        <dbReference type="PROSITE" id="PS50873"/>
    </source>
</evidence>
<evidence type="ECO:0000313" key="15">
    <source>
        <dbReference type="Proteomes" id="UP000799640"/>
    </source>
</evidence>
<evidence type="ECO:0000256" key="4">
    <source>
        <dbReference type="ARBA" id="ARBA00022723"/>
    </source>
</evidence>
<gene>
    <name evidence="14" type="ORF">EJ06DRAFT_471155</name>
</gene>
<comment type="similarity">
    <text evidence="1 12">Belongs to the peroxidase family. Ligninase subfamily.</text>
</comment>
<evidence type="ECO:0000256" key="1">
    <source>
        <dbReference type="ARBA" id="ARBA00006089"/>
    </source>
</evidence>
<dbReference type="GO" id="GO:0046872">
    <property type="term" value="F:metal ion binding"/>
    <property type="evidence" value="ECO:0007669"/>
    <property type="project" value="UniProtKB-UniRule"/>
</dbReference>
<dbReference type="Gene3D" id="1.10.420.10">
    <property type="entry name" value="Peroxidase, domain 2"/>
    <property type="match status" value="1"/>
</dbReference>
<feature type="binding site" evidence="9">
    <location>
        <position position="48"/>
    </location>
    <ligand>
        <name>Ca(2+)</name>
        <dbReference type="ChEBI" id="CHEBI:29108"/>
        <label>1</label>
    </ligand>
</feature>
<feature type="disulfide bond" evidence="11">
    <location>
        <begin position="34"/>
        <end position="116"/>
    </location>
</feature>
<feature type="domain" description="Plant heme peroxidase family profile" evidence="13">
    <location>
        <begin position="63"/>
        <end position="285"/>
    </location>
</feature>
<dbReference type="InterPro" id="IPR001621">
    <property type="entry name" value="Ligninase"/>
</dbReference>
<dbReference type="GO" id="GO:0042744">
    <property type="term" value="P:hydrogen peroxide catabolic process"/>
    <property type="evidence" value="ECO:0007669"/>
    <property type="project" value="TreeGrafter"/>
</dbReference>
<keyword evidence="3 9" id="KW-0349">Heme</keyword>